<evidence type="ECO:0000256" key="3">
    <source>
        <dbReference type="ARBA" id="ARBA00005933"/>
    </source>
</evidence>
<protein>
    <submittedName>
        <fullName evidence="10">Uncharacterized protein</fullName>
    </submittedName>
</protein>
<evidence type="ECO:0000256" key="1">
    <source>
        <dbReference type="ARBA" id="ARBA00004022"/>
    </source>
</evidence>
<feature type="binding site" evidence="9">
    <location>
        <position position="188"/>
    </location>
    <ligand>
        <name>chlorophyll a</name>
        <dbReference type="ChEBI" id="CHEBI:58416"/>
        <label>1</label>
    </ligand>
</feature>
<feature type="binding site" evidence="9">
    <location>
        <position position="186"/>
    </location>
    <ligand>
        <name>chlorophyll a</name>
        <dbReference type="ChEBI" id="CHEBI:58416"/>
        <label>1</label>
    </ligand>
</feature>
<feature type="binding site" evidence="9">
    <location>
        <position position="78"/>
    </location>
    <ligand>
        <name>chlorophyll a</name>
        <dbReference type="ChEBI" id="CHEBI:58416"/>
        <label>1</label>
    </ligand>
</feature>
<evidence type="ECO:0000313" key="10">
    <source>
        <dbReference type="EMBL" id="CAE0412317.1"/>
    </source>
</evidence>
<keyword evidence="4" id="KW-0150">Chloroplast</keyword>
<name>A0A7S3L6D2_9STRA</name>
<dbReference type="AlphaFoldDB" id="A0A7S3L6D2"/>
<sequence>MLAERKIPDTMKSCILASLIASAAAFAPAQQSRTTSAVSATMSEMPGSINFFRKEFKFDPLNLADTYEPLLPYMRDAELRNGRTAMLAVVGLIAQDFVRLPGDVYSFENVPHAVDAPAILGNGPESPMFQLYLWIGLWEVTVAAPAIYAMSKGERDPGDYGMAAYLEKKPMAADKVSYLVDSELLNGRLAMIAFMGMHSQSVITGHGFPFL</sequence>
<keyword evidence="9" id="KW-0148">Chlorophyll</keyword>
<comment type="function">
    <text evidence="1">The light-harvesting complex (LHC) functions as a light receptor, it captures and delivers excitation energy to photosystems with which it is closely associated. Energy is transferred from the carotenoid and chlorophyll C (or B) to chlorophyll A and the photosynthetic reaction centers where it is used to synthesize ATP and reducing power.</text>
</comment>
<dbReference type="InterPro" id="IPR001344">
    <property type="entry name" value="Chloro_AB-bd_pln"/>
</dbReference>
<evidence type="ECO:0000256" key="8">
    <source>
        <dbReference type="ARBA" id="ARBA00044011"/>
    </source>
</evidence>
<keyword evidence="5" id="KW-0602">Photosynthesis</keyword>
<feature type="binding site" evidence="9">
    <location>
        <position position="83"/>
    </location>
    <ligand>
        <name>chlorophyll a</name>
        <dbReference type="ChEBI" id="CHEBI:58416"/>
        <label>1</label>
    </ligand>
</feature>
<evidence type="ECO:0000256" key="2">
    <source>
        <dbReference type="ARBA" id="ARBA00004229"/>
    </source>
</evidence>
<dbReference type="GO" id="GO:0016020">
    <property type="term" value="C:membrane"/>
    <property type="evidence" value="ECO:0007669"/>
    <property type="project" value="InterPro"/>
</dbReference>
<dbReference type="Gene3D" id="1.10.3460.10">
    <property type="entry name" value="Chlorophyll a/b binding protein domain"/>
    <property type="match status" value="1"/>
</dbReference>
<dbReference type="EMBL" id="HBIM01011578">
    <property type="protein sequence ID" value="CAE0412317.1"/>
    <property type="molecule type" value="Transcribed_RNA"/>
</dbReference>
<keyword evidence="7" id="KW-0437">Light-harvesting polypeptide</keyword>
<evidence type="ECO:0000256" key="5">
    <source>
        <dbReference type="ARBA" id="ARBA00022531"/>
    </source>
</evidence>
<keyword evidence="9" id="KW-0157">Chromophore</keyword>
<keyword evidence="6" id="KW-0934">Plastid</keyword>
<dbReference type="GO" id="GO:0030076">
    <property type="term" value="C:light-harvesting complex"/>
    <property type="evidence" value="ECO:0007669"/>
    <property type="project" value="UniProtKB-KW"/>
</dbReference>
<evidence type="ECO:0000256" key="7">
    <source>
        <dbReference type="ARBA" id="ARBA00023243"/>
    </source>
</evidence>
<reference evidence="10" key="1">
    <citation type="submission" date="2021-01" db="EMBL/GenBank/DDBJ databases">
        <authorList>
            <person name="Corre E."/>
            <person name="Pelletier E."/>
            <person name="Niang G."/>
            <person name="Scheremetjew M."/>
            <person name="Finn R."/>
            <person name="Kale V."/>
            <person name="Holt S."/>
            <person name="Cochrane G."/>
            <person name="Meng A."/>
            <person name="Brown T."/>
            <person name="Cohen L."/>
        </authorList>
    </citation>
    <scope>NUCLEOTIDE SEQUENCE</scope>
    <source>
        <strain evidence="10">CCMP127</strain>
    </source>
</reference>
<dbReference type="GO" id="GO:0009507">
    <property type="term" value="C:chloroplast"/>
    <property type="evidence" value="ECO:0007669"/>
    <property type="project" value="UniProtKB-SubCell"/>
</dbReference>
<feature type="binding site" evidence="9">
    <location>
        <position position="183"/>
    </location>
    <ligand>
        <name>chlorophyll a</name>
        <dbReference type="ChEBI" id="CHEBI:58416"/>
        <label>1</label>
    </ligand>
</feature>
<organism evidence="10">
    <name type="scientific">Amphora coffeiformis</name>
    <dbReference type="NCBI Taxonomy" id="265554"/>
    <lineage>
        <taxon>Eukaryota</taxon>
        <taxon>Sar</taxon>
        <taxon>Stramenopiles</taxon>
        <taxon>Ochrophyta</taxon>
        <taxon>Bacillariophyta</taxon>
        <taxon>Bacillariophyceae</taxon>
        <taxon>Bacillariophycidae</taxon>
        <taxon>Thalassiophysales</taxon>
        <taxon>Catenulaceae</taxon>
        <taxon>Amphora</taxon>
    </lineage>
</organism>
<dbReference type="SUPFAM" id="SSF103511">
    <property type="entry name" value="Chlorophyll a-b binding protein"/>
    <property type="match status" value="1"/>
</dbReference>
<gene>
    <name evidence="10" type="ORF">ACOF00016_LOCUS9585</name>
</gene>
<feature type="binding site" evidence="9">
    <location>
        <position position="200"/>
    </location>
    <ligand>
        <name>chlorophyll a</name>
        <dbReference type="ChEBI" id="CHEBI:58416"/>
        <label>1</label>
    </ligand>
</feature>
<evidence type="ECO:0000256" key="6">
    <source>
        <dbReference type="ARBA" id="ARBA00022640"/>
    </source>
</evidence>
<dbReference type="InterPro" id="IPR022796">
    <property type="entry name" value="Chloroa_b-bind"/>
</dbReference>
<dbReference type="GO" id="GO:0016168">
    <property type="term" value="F:chlorophyll binding"/>
    <property type="evidence" value="ECO:0007669"/>
    <property type="project" value="UniProtKB-KW"/>
</dbReference>
<dbReference type="GO" id="GO:0009765">
    <property type="term" value="P:photosynthesis, light harvesting"/>
    <property type="evidence" value="ECO:0007669"/>
    <property type="project" value="InterPro"/>
</dbReference>
<dbReference type="PANTHER" id="PTHR21649">
    <property type="entry name" value="CHLOROPHYLL A/B BINDING PROTEIN"/>
    <property type="match status" value="1"/>
</dbReference>
<accession>A0A7S3L6D2</accession>
<evidence type="ECO:0000256" key="9">
    <source>
        <dbReference type="PIRSR" id="PIRSR601344-1"/>
    </source>
</evidence>
<proteinExistence type="inferred from homology"/>
<evidence type="ECO:0000256" key="4">
    <source>
        <dbReference type="ARBA" id="ARBA00022528"/>
    </source>
</evidence>
<comment type="similarity">
    <text evidence="3">Belongs to the fucoxanthin chlorophyll protein family.</text>
</comment>
<comment type="subcellular location">
    <subcellularLocation>
        <location evidence="2">Plastid</location>
        <location evidence="2">Chloroplast</location>
    </subcellularLocation>
</comment>
<dbReference type="Pfam" id="PF00504">
    <property type="entry name" value="Chloroa_b-bind"/>
    <property type="match status" value="1"/>
</dbReference>
<comment type="subunit">
    <text evidence="8">The LHC complex of chromophytic algae is composed of fucoxanthin, chlorophyll A and C bound non-covalently by fucoxanthin chlorophyll proteins (FCPs). The ratio of the pigments in LHC; fucoxanthin: chlorophyll C: chlorophyll A; (0.6-1): (0.1-0.3): (1).</text>
</comment>